<dbReference type="EMBL" id="JAIWYP010000009">
    <property type="protein sequence ID" value="KAH3775141.1"/>
    <property type="molecule type" value="Genomic_DNA"/>
</dbReference>
<keyword evidence="2" id="KW-0547">Nucleotide-binding</keyword>
<organism evidence="5 6">
    <name type="scientific">Dreissena polymorpha</name>
    <name type="common">Zebra mussel</name>
    <name type="synonym">Mytilus polymorpha</name>
    <dbReference type="NCBI Taxonomy" id="45954"/>
    <lineage>
        <taxon>Eukaryota</taxon>
        <taxon>Metazoa</taxon>
        <taxon>Spiralia</taxon>
        <taxon>Lophotrochozoa</taxon>
        <taxon>Mollusca</taxon>
        <taxon>Bivalvia</taxon>
        <taxon>Autobranchia</taxon>
        <taxon>Heteroconchia</taxon>
        <taxon>Euheterodonta</taxon>
        <taxon>Imparidentia</taxon>
        <taxon>Neoheterodontei</taxon>
        <taxon>Myida</taxon>
        <taxon>Dreissenoidea</taxon>
        <taxon>Dreissenidae</taxon>
        <taxon>Dreissena</taxon>
    </lineage>
</organism>
<comment type="similarity">
    <text evidence="1">Belongs to the mab-21 family.</text>
</comment>
<dbReference type="Gene3D" id="3.30.460.90">
    <property type="match status" value="1"/>
</dbReference>
<reference evidence="5" key="1">
    <citation type="journal article" date="2019" name="bioRxiv">
        <title>The Genome of the Zebra Mussel, Dreissena polymorpha: A Resource for Invasive Species Research.</title>
        <authorList>
            <person name="McCartney M.A."/>
            <person name="Auch B."/>
            <person name="Kono T."/>
            <person name="Mallez S."/>
            <person name="Zhang Y."/>
            <person name="Obille A."/>
            <person name="Becker A."/>
            <person name="Abrahante J.E."/>
            <person name="Garbe J."/>
            <person name="Badalamenti J.P."/>
            <person name="Herman A."/>
            <person name="Mangelson H."/>
            <person name="Liachko I."/>
            <person name="Sullivan S."/>
            <person name="Sone E.D."/>
            <person name="Koren S."/>
            <person name="Silverstein K.A.T."/>
            <person name="Beckman K.B."/>
            <person name="Gohl D.M."/>
        </authorList>
    </citation>
    <scope>NUCLEOTIDE SEQUENCE</scope>
    <source>
        <strain evidence="5">Duluth1</strain>
        <tissue evidence="5">Whole animal</tissue>
    </source>
</reference>
<dbReference type="AlphaFoldDB" id="A0A9D4E8G6"/>
<name>A0A9D4E8G6_DREPO</name>
<protein>
    <recommendedName>
        <fullName evidence="4">Mab-21-like nucleotidyltransferase domain-containing protein</fullName>
    </recommendedName>
</protein>
<keyword evidence="6" id="KW-1185">Reference proteome</keyword>
<comment type="caution">
    <text evidence="5">The sequence shown here is derived from an EMBL/GenBank/DDBJ whole genome shotgun (WGS) entry which is preliminary data.</text>
</comment>
<evidence type="ECO:0000313" key="5">
    <source>
        <dbReference type="EMBL" id="KAH3775141.1"/>
    </source>
</evidence>
<evidence type="ECO:0000259" key="4">
    <source>
        <dbReference type="Pfam" id="PF03281"/>
    </source>
</evidence>
<dbReference type="Pfam" id="PF03281">
    <property type="entry name" value="Mab-21"/>
    <property type="match status" value="1"/>
</dbReference>
<dbReference type="PANTHER" id="PTHR10656">
    <property type="entry name" value="CELL FATE DETERMINING PROTEIN MAB21-RELATED"/>
    <property type="match status" value="1"/>
</dbReference>
<accession>A0A9D4E8G6</accession>
<sequence>MYRQTKAHSKKYAMVDDLSLIYPESIRSMQTGYWYRININANRILKVLKIHGQQFVSVILELRKAYWFSPEVQAVISPHIKYTNMASLQSTGEEKMFVDISQAMERIQLTQTVSSLTDTACCNPDKWQKPITEFGQCDPELLGTILRSDFVGDIDCGSADWTDSCQVVDAVMDLILKQLQELAGKYEGLCIKEYIRQGSAREGLKVINANEFDMLLEFHIEGLDDVIDYASITNSAGRSIPGSCNLKMNGVRFEKLQKMFPTLTREGVFVRYRNGLYLSSKILHERIFESMVDTAINQISLTMGKLSSFSRRLQLKRKINPPSINVNIKVVCDGQPTKEIDVDLVPAYRLREDKTTRYEERFLNCPIHAVCKWVTQVESAERIVWDLKTLGYEKHILDVARENRRKLFILTALRIVKTYFVRRSKYAKISGVAPPQLVTVLKSYQLKQIAFYALYYLCHRFPDIPLKGATEALAYYLELLDITLVSKRLPHFFYGCSIVNKMLPGFPQNFGFQLRYNLFQTIDDESLSRARQSLCDDLIPDLGFKFGVVLNVSRSRVRDSFLSFVQSQTV</sequence>
<evidence type="ECO:0000256" key="3">
    <source>
        <dbReference type="ARBA" id="ARBA00022840"/>
    </source>
</evidence>
<evidence type="ECO:0000313" key="6">
    <source>
        <dbReference type="Proteomes" id="UP000828390"/>
    </source>
</evidence>
<dbReference type="SMART" id="SM01265">
    <property type="entry name" value="Mab-21"/>
    <property type="match status" value="1"/>
</dbReference>
<dbReference type="Proteomes" id="UP000828390">
    <property type="component" value="Unassembled WGS sequence"/>
</dbReference>
<keyword evidence="3" id="KW-0067">ATP-binding</keyword>
<dbReference type="PANTHER" id="PTHR10656:SF42">
    <property type="entry name" value="CYCLIC GMP-AMP SYNTHASE-LIKE PROTEIN-RELATED"/>
    <property type="match status" value="1"/>
</dbReference>
<gene>
    <name evidence="5" type="ORF">DPMN_176538</name>
</gene>
<feature type="domain" description="Mab-21-like nucleotidyltransferase" evidence="4">
    <location>
        <begin position="202"/>
        <end position="398"/>
    </location>
</feature>
<dbReference type="InterPro" id="IPR024810">
    <property type="entry name" value="MAB21L/cGLR"/>
</dbReference>
<proteinExistence type="inferred from homology"/>
<evidence type="ECO:0000256" key="1">
    <source>
        <dbReference type="ARBA" id="ARBA00008307"/>
    </source>
</evidence>
<dbReference type="InterPro" id="IPR046903">
    <property type="entry name" value="Mab-21-like_nuc_Trfase"/>
</dbReference>
<dbReference type="GO" id="GO:0005524">
    <property type="term" value="F:ATP binding"/>
    <property type="evidence" value="ECO:0007669"/>
    <property type="project" value="UniProtKB-KW"/>
</dbReference>
<evidence type="ECO:0000256" key="2">
    <source>
        <dbReference type="ARBA" id="ARBA00022741"/>
    </source>
</evidence>
<reference evidence="5" key="2">
    <citation type="submission" date="2020-11" db="EMBL/GenBank/DDBJ databases">
        <authorList>
            <person name="McCartney M.A."/>
            <person name="Auch B."/>
            <person name="Kono T."/>
            <person name="Mallez S."/>
            <person name="Becker A."/>
            <person name="Gohl D.M."/>
            <person name="Silverstein K.A.T."/>
            <person name="Koren S."/>
            <person name="Bechman K.B."/>
            <person name="Herman A."/>
            <person name="Abrahante J.E."/>
            <person name="Garbe J."/>
        </authorList>
    </citation>
    <scope>NUCLEOTIDE SEQUENCE</scope>
    <source>
        <strain evidence="5">Duluth1</strain>
        <tissue evidence="5">Whole animal</tissue>
    </source>
</reference>